<name>A0ABS0H980_9ACTN</name>
<dbReference type="Proteomes" id="UP000638560">
    <property type="component" value="Unassembled WGS sequence"/>
</dbReference>
<dbReference type="InterPro" id="IPR005302">
    <property type="entry name" value="MoCF_Sase_C"/>
</dbReference>
<dbReference type="SUPFAM" id="SSF50800">
    <property type="entry name" value="PK beta-barrel domain-like"/>
    <property type="match status" value="1"/>
</dbReference>
<keyword evidence="3" id="KW-1185">Reference proteome</keyword>
<organism evidence="2 3">
    <name type="scientific">Plantactinospora alkalitolerans</name>
    <dbReference type="NCBI Taxonomy" id="2789879"/>
    <lineage>
        <taxon>Bacteria</taxon>
        <taxon>Bacillati</taxon>
        <taxon>Actinomycetota</taxon>
        <taxon>Actinomycetes</taxon>
        <taxon>Micromonosporales</taxon>
        <taxon>Micromonosporaceae</taxon>
        <taxon>Plantactinospora</taxon>
    </lineage>
</organism>
<proteinExistence type="predicted"/>
<feature type="domain" description="MOSC" evidence="1">
    <location>
        <begin position="19"/>
        <end position="169"/>
    </location>
</feature>
<comment type="caution">
    <text evidence="2">The sequence shown here is derived from an EMBL/GenBank/DDBJ whole genome shotgun (WGS) entry which is preliminary data.</text>
</comment>
<reference evidence="2 3" key="1">
    <citation type="submission" date="2020-11" db="EMBL/GenBank/DDBJ databases">
        <title>A novel isolate from a Black sea contaminated sediment with potential to produce alkanes: Plantactinospora alkalitolerans sp. nov.</title>
        <authorList>
            <person name="Carro L."/>
            <person name="Veyisoglu A."/>
            <person name="Guven K."/>
            <person name="Schumann P."/>
            <person name="Klenk H.-P."/>
            <person name="Sahin N."/>
        </authorList>
    </citation>
    <scope>NUCLEOTIDE SEQUENCE [LARGE SCALE GENOMIC DNA]</scope>
    <source>
        <strain evidence="2 3">S1510</strain>
    </source>
</reference>
<protein>
    <submittedName>
        <fullName evidence="2">MOSC domain-containing protein</fullName>
    </submittedName>
</protein>
<dbReference type="Pfam" id="PF03473">
    <property type="entry name" value="MOSC"/>
    <property type="match status" value="1"/>
</dbReference>
<dbReference type="RefSeq" id="WP_196206497.1">
    <property type="nucleotide sequence ID" value="NZ_JADPUN010000408.1"/>
</dbReference>
<evidence type="ECO:0000313" key="2">
    <source>
        <dbReference type="EMBL" id="MBF9135034.1"/>
    </source>
</evidence>
<gene>
    <name evidence="2" type="ORF">I0C86_39855</name>
</gene>
<dbReference type="Gene3D" id="2.40.33.20">
    <property type="entry name" value="PK beta-barrel domain-like"/>
    <property type="match status" value="1"/>
</dbReference>
<dbReference type="PANTHER" id="PTHR36930">
    <property type="entry name" value="METAL-SULFUR CLUSTER BIOSYNTHESIS PROTEINS YUAD-RELATED"/>
    <property type="match status" value="1"/>
</dbReference>
<dbReference type="PANTHER" id="PTHR36930:SF1">
    <property type="entry name" value="MOSC DOMAIN-CONTAINING PROTEIN"/>
    <property type="match status" value="1"/>
</dbReference>
<sequence>MNAAVVTAVARDEGHHFSKPSRDSIRLLAGLGVEGDAHLGVTVRHRSRVAQDPTQPNLRQVHLIHSELHDELRAVGHQVAPGEMGENVTTRGVDLLGLPVGTLLRLGDAAVVEVTGLRNPCAQIDNFQSGLLKRVVSRNEAGDLVRLAGIMGVVREGGEVRPGDEIRIELPAEPHRPLDRV</sequence>
<evidence type="ECO:0000313" key="3">
    <source>
        <dbReference type="Proteomes" id="UP000638560"/>
    </source>
</evidence>
<dbReference type="PROSITE" id="PS51340">
    <property type="entry name" value="MOSC"/>
    <property type="match status" value="1"/>
</dbReference>
<dbReference type="InterPro" id="IPR052716">
    <property type="entry name" value="MOSC_domain"/>
</dbReference>
<evidence type="ECO:0000259" key="1">
    <source>
        <dbReference type="PROSITE" id="PS51340"/>
    </source>
</evidence>
<dbReference type="InterPro" id="IPR011037">
    <property type="entry name" value="Pyrv_Knase-like_insert_dom_sf"/>
</dbReference>
<accession>A0ABS0H980</accession>
<dbReference type="EMBL" id="JADPUN010000408">
    <property type="protein sequence ID" value="MBF9135034.1"/>
    <property type="molecule type" value="Genomic_DNA"/>
</dbReference>